<feature type="transmembrane region" description="Helical" evidence="1">
    <location>
        <begin position="65"/>
        <end position="86"/>
    </location>
</feature>
<name>A0A0S6VV02_9BACT</name>
<dbReference type="CDD" id="cd00229">
    <property type="entry name" value="SGNH_hydrolase"/>
    <property type="match status" value="1"/>
</dbReference>
<keyword evidence="4" id="KW-1185">Reference proteome</keyword>
<gene>
    <name evidence="3" type="ORF">U14_00013</name>
</gene>
<evidence type="ECO:0000259" key="2">
    <source>
        <dbReference type="Pfam" id="PF13472"/>
    </source>
</evidence>
<sequence>MRKIVLNILLLAGVVGGSLLVPHTSGIALWGLLTGLSAVIVILLKELHELLNRIIFHRKRPLSGYWNLLLVVCSVMLIVMAFEGILQFQAQRNGEKRLLTMPEEWKRRNVAIPDVGKAYYWHGALHLFNEFGMRRTEPFTSKNPEIGRVMVLGDSLTYGKGIDANDTYPSVIESMLSQDFRIEVLNLGINGYQSEQIAELLYWFAPKLQPDVIVYGVCLNDFLDAGEEENARGARRGWKIPLPESAKQFLISRTFAGEFFNKAYDDALMRVGLRVDFISNILAGMYHYQLRFTRDVTEMNFFAVSQGFPPIVAMVLDAYPVYNGRNQQVARLAEKILELAHIDVISTEEYYKTYSGRRFAVSPWEGHPNEEAHRIFAEAFARRLREHPALQPYKR</sequence>
<reference evidence="3" key="1">
    <citation type="journal article" date="2015" name="PeerJ">
        <title>First genomic representation of candidate bacterial phylum KSB3 points to enhanced environmental sensing as a trigger of wastewater bulking.</title>
        <authorList>
            <person name="Sekiguchi Y."/>
            <person name="Ohashi A."/>
            <person name="Parks D.H."/>
            <person name="Yamauchi T."/>
            <person name="Tyson G.W."/>
            <person name="Hugenholtz P."/>
        </authorList>
    </citation>
    <scope>NUCLEOTIDE SEQUENCE [LARGE SCALE GENOMIC DNA]</scope>
</reference>
<protein>
    <recommendedName>
        <fullName evidence="2">SGNH hydrolase-type esterase domain-containing protein</fullName>
    </recommendedName>
</protein>
<feature type="transmembrane region" description="Helical" evidence="1">
    <location>
        <begin position="27"/>
        <end position="44"/>
    </location>
</feature>
<dbReference type="AlphaFoldDB" id="A0A0S6VV02"/>
<keyword evidence="1" id="KW-1133">Transmembrane helix</keyword>
<dbReference type="Proteomes" id="UP000030700">
    <property type="component" value="Unassembled WGS sequence"/>
</dbReference>
<dbReference type="STRING" id="1499966.U14_00013"/>
<dbReference type="SUPFAM" id="SSF52266">
    <property type="entry name" value="SGNH hydrolase"/>
    <property type="match status" value="1"/>
</dbReference>
<keyword evidence="1" id="KW-0472">Membrane</keyword>
<dbReference type="Pfam" id="PF13472">
    <property type="entry name" value="Lipase_GDSL_2"/>
    <property type="match status" value="1"/>
</dbReference>
<evidence type="ECO:0000313" key="3">
    <source>
        <dbReference type="EMBL" id="GAK48806.1"/>
    </source>
</evidence>
<dbReference type="Gene3D" id="3.40.50.1110">
    <property type="entry name" value="SGNH hydrolase"/>
    <property type="match status" value="1"/>
</dbReference>
<evidence type="ECO:0000256" key="1">
    <source>
        <dbReference type="SAM" id="Phobius"/>
    </source>
</evidence>
<proteinExistence type="predicted"/>
<feature type="domain" description="SGNH hydrolase-type esterase" evidence="2">
    <location>
        <begin position="151"/>
        <end position="375"/>
    </location>
</feature>
<dbReference type="InterPro" id="IPR036514">
    <property type="entry name" value="SGNH_hydro_sf"/>
</dbReference>
<dbReference type="EMBL" id="DF820455">
    <property type="protein sequence ID" value="GAK48806.1"/>
    <property type="molecule type" value="Genomic_DNA"/>
</dbReference>
<organism evidence="3">
    <name type="scientific">Candidatus Moduliflexus flocculans</name>
    <dbReference type="NCBI Taxonomy" id="1499966"/>
    <lineage>
        <taxon>Bacteria</taxon>
        <taxon>Candidatus Moduliflexota</taxon>
        <taxon>Candidatus Moduliflexia</taxon>
        <taxon>Candidatus Moduliflexales</taxon>
        <taxon>Candidatus Moduliflexaceae</taxon>
    </lineage>
</organism>
<evidence type="ECO:0000313" key="4">
    <source>
        <dbReference type="Proteomes" id="UP000030700"/>
    </source>
</evidence>
<dbReference type="InterPro" id="IPR013830">
    <property type="entry name" value="SGNH_hydro"/>
</dbReference>
<accession>A0A0S6VV02</accession>
<keyword evidence="1" id="KW-0812">Transmembrane</keyword>
<dbReference type="HOGENOM" id="CLU_693816_0_0_0"/>